<sequence length="105" mass="11750">MTFALIVKHTTRPGKRDEVRKVWEKHMAPAVAANPGHLAYFYCFDNADPDSISAFQQYVSAEASQEFLEADSYAAYLKDVEPLLQGPPQVTALTPMWCKGSTARR</sequence>
<protein>
    <submittedName>
        <fullName evidence="2">Monooxygenase</fullName>
    </submittedName>
</protein>
<dbReference type="Pfam" id="PF03992">
    <property type="entry name" value="ABM"/>
    <property type="match status" value="1"/>
</dbReference>
<dbReference type="InterPro" id="IPR011008">
    <property type="entry name" value="Dimeric_a/b-barrel"/>
</dbReference>
<keyword evidence="2" id="KW-0560">Oxidoreductase</keyword>
<comment type="caution">
    <text evidence="2">The sequence shown here is derived from an EMBL/GenBank/DDBJ whole genome shotgun (WGS) entry which is preliminary data.</text>
</comment>
<evidence type="ECO:0000259" key="1">
    <source>
        <dbReference type="PROSITE" id="PS51725"/>
    </source>
</evidence>
<dbReference type="EMBL" id="AVPT01000005">
    <property type="protein sequence ID" value="KGM57084.1"/>
    <property type="molecule type" value="Genomic_DNA"/>
</dbReference>
<dbReference type="PROSITE" id="PS51725">
    <property type="entry name" value="ABM"/>
    <property type="match status" value="1"/>
</dbReference>
<dbReference type="AlphaFoldDB" id="A0A0A0F2P2"/>
<accession>A0A0A0F2P2</accession>
<dbReference type="eggNOG" id="COG1359">
    <property type="taxonomic scope" value="Bacteria"/>
</dbReference>
<evidence type="ECO:0000313" key="3">
    <source>
        <dbReference type="Proteomes" id="UP000029989"/>
    </source>
</evidence>
<gene>
    <name evidence="2" type="ORF">N799_13820</name>
</gene>
<dbReference type="SUPFAM" id="SSF54909">
    <property type="entry name" value="Dimeric alpha+beta barrel"/>
    <property type="match status" value="1"/>
</dbReference>
<keyword evidence="2" id="KW-0503">Monooxygenase</keyword>
<dbReference type="GO" id="GO:0004497">
    <property type="term" value="F:monooxygenase activity"/>
    <property type="evidence" value="ECO:0007669"/>
    <property type="project" value="UniProtKB-KW"/>
</dbReference>
<keyword evidence="3" id="KW-1185">Reference proteome</keyword>
<proteinExistence type="predicted"/>
<name>A0A0A0F2P2_9GAMM</name>
<dbReference type="Proteomes" id="UP000029989">
    <property type="component" value="Unassembled WGS sequence"/>
</dbReference>
<reference evidence="2 3" key="1">
    <citation type="journal article" date="2015" name="Stand. Genomic Sci.">
        <title>Genomic information of the arsenic-resistant bacterium Lysobacter arseniciresistens type strain ZS79(T) and comparison of Lysobacter draft genomes.</title>
        <authorList>
            <person name="Liu L."/>
            <person name="Zhang S."/>
            <person name="Luo M."/>
            <person name="Wang G."/>
        </authorList>
    </citation>
    <scope>NUCLEOTIDE SEQUENCE [LARGE SCALE GENOMIC DNA]</scope>
    <source>
        <strain evidence="2 3">ZS79</strain>
    </source>
</reference>
<feature type="domain" description="ABM" evidence="1">
    <location>
        <begin position="3"/>
        <end position="93"/>
    </location>
</feature>
<dbReference type="InterPro" id="IPR007138">
    <property type="entry name" value="ABM_dom"/>
</dbReference>
<organism evidence="2 3">
    <name type="scientific">Lysobacter arseniciresistens ZS79</name>
    <dbReference type="NCBI Taxonomy" id="913325"/>
    <lineage>
        <taxon>Bacteria</taxon>
        <taxon>Pseudomonadati</taxon>
        <taxon>Pseudomonadota</taxon>
        <taxon>Gammaproteobacteria</taxon>
        <taxon>Lysobacterales</taxon>
        <taxon>Lysobacteraceae</taxon>
        <taxon>Novilysobacter</taxon>
    </lineage>
</organism>
<evidence type="ECO:0000313" key="2">
    <source>
        <dbReference type="EMBL" id="KGM57084.1"/>
    </source>
</evidence>
<dbReference type="OrthoDB" id="3695636at2"/>
<dbReference type="Gene3D" id="3.30.70.100">
    <property type="match status" value="1"/>
</dbReference>